<feature type="domain" description="Glycosyltransferase 2-like" evidence="1">
    <location>
        <begin position="11"/>
        <end position="141"/>
    </location>
</feature>
<gene>
    <name evidence="2" type="ORF">SMD31_11505</name>
</gene>
<protein>
    <submittedName>
        <fullName evidence="2">Glycosyltransferase family 2 protein</fullName>
        <ecNumber evidence="2">2.4.-.-</ecNumber>
    </submittedName>
</protein>
<dbReference type="SUPFAM" id="SSF53448">
    <property type="entry name" value="Nucleotide-diphospho-sugar transferases"/>
    <property type="match status" value="1"/>
</dbReference>
<dbReference type="GO" id="GO:0016757">
    <property type="term" value="F:glycosyltransferase activity"/>
    <property type="evidence" value="ECO:0007669"/>
    <property type="project" value="UniProtKB-KW"/>
</dbReference>
<dbReference type="Proteomes" id="UP001271769">
    <property type="component" value="Unassembled WGS sequence"/>
</dbReference>
<keyword evidence="2" id="KW-0328">Glycosyltransferase</keyword>
<dbReference type="InterPro" id="IPR029044">
    <property type="entry name" value="Nucleotide-diphossugar_trans"/>
</dbReference>
<dbReference type="EC" id="2.4.-.-" evidence="2"/>
<evidence type="ECO:0000259" key="1">
    <source>
        <dbReference type="Pfam" id="PF00535"/>
    </source>
</evidence>
<evidence type="ECO:0000313" key="2">
    <source>
        <dbReference type="EMBL" id="MDY0872557.1"/>
    </source>
</evidence>
<evidence type="ECO:0000313" key="3">
    <source>
        <dbReference type="Proteomes" id="UP001271769"/>
    </source>
</evidence>
<dbReference type="CDD" id="cd00761">
    <property type="entry name" value="Glyco_tranf_GTA_type"/>
    <property type="match status" value="1"/>
</dbReference>
<name>A0ABU5DZW7_9PROT</name>
<dbReference type="PANTHER" id="PTHR43685:SF2">
    <property type="entry name" value="GLYCOSYLTRANSFERASE 2-LIKE DOMAIN-CONTAINING PROTEIN"/>
    <property type="match status" value="1"/>
</dbReference>
<accession>A0ABU5DZW7</accession>
<comment type="caution">
    <text evidence="2">The sequence shown here is derived from an EMBL/GenBank/DDBJ whole genome shotgun (WGS) entry which is preliminary data.</text>
</comment>
<proteinExistence type="predicted"/>
<dbReference type="InterPro" id="IPR001173">
    <property type="entry name" value="Glyco_trans_2-like"/>
</dbReference>
<dbReference type="EMBL" id="JAXCLX010000002">
    <property type="protein sequence ID" value="MDY0872557.1"/>
    <property type="molecule type" value="Genomic_DNA"/>
</dbReference>
<dbReference type="InterPro" id="IPR050834">
    <property type="entry name" value="Glycosyltransf_2"/>
</dbReference>
<dbReference type="PANTHER" id="PTHR43685">
    <property type="entry name" value="GLYCOSYLTRANSFERASE"/>
    <property type="match status" value="1"/>
</dbReference>
<keyword evidence="2" id="KW-0808">Transferase</keyword>
<dbReference type="Pfam" id="PF00535">
    <property type="entry name" value="Glycos_transf_2"/>
    <property type="match status" value="1"/>
</dbReference>
<organism evidence="2 3">
    <name type="scientific">Dongia rigui</name>
    <dbReference type="NCBI Taxonomy" id="940149"/>
    <lineage>
        <taxon>Bacteria</taxon>
        <taxon>Pseudomonadati</taxon>
        <taxon>Pseudomonadota</taxon>
        <taxon>Alphaproteobacteria</taxon>
        <taxon>Rhodospirillales</taxon>
        <taxon>Dongiaceae</taxon>
        <taxon>Dongia</taxon>
    </lineage>
</organism>
<dbReference type="Gene3D" id="3.90.550.10">
    <property type="entry name" value="Spore Coat Polysaccharide Biosynthesis Protein SpsA, Chain A"/>
    <property type="match status" value="1"/>
</dbReference>
<reference evidence="2 3" key="1">
    <citation type="journal article" date="2013" name="Antonie Van Leeuwenhoek">
        <title>Dongia rigui sp. nov., isolated from freshwater of a large wetland in Korea.</title>
        <authorList>
            <person name="Baik K.S."/>
            <person name="Hwang Y.M."/>
            <person name="Choi J.S."/>
            <person name="Kwon J."/>
            <person name="Seong C.N."/>
        </authorList>
    </citation>
    <scope>NUCLEOTIDE SEQUENCE [LARGE SCALE GENOMIC DNA]</scope>
    <source>
        <strain evidence="2 3">04SU4-P</strain>
    </source>
</reference>
<keyword evidence="3" id="KW-1185">Reference proteome</keyword>
<dbReference type="RefSeq" id="WP_320501032.1">
    <property type="nucleotide sequence ID" value="NZ_JAXCLX010000002.1"/>
</dbReference>
<sequence>MSEPRDPATVSVIIPAKNREHVIGRSIESALAQTVKPHEIIVVDDGSTDRTGDVARSFEGRGDVAVRVIKNLQSTGAPEARNIGARAATGRYLGFLDSDDAWSADKLEKQLNVFASGTGIAAVFGGVAYHRAGKVRNKIVEQPIISQRGLMRHNVIGPTSSCLVLSDAFHAVGGFRKDMPSCQDWELWLRLSTAGALHMVPEPLLHYYYDGTGQISSNVAKVMAGHRMVFDTVYRMAAHDAAELRALRAEHEMLLAKLNAMTFHDAGATFGHLAKALTAMPSPSLIARAVHYGLRVTYHKARLILKPASRR</sequence>